<dbReference type="Gene3D" id="1.10.8.1040">
    <property type="match status" value="1"/>
</dbReference>
<dbReference type="PROSITE" id="PS01096">
    <property type="entry name" value="PPIC_PPIASE_1"/>
    <property type="match status" value="1"/>
</dbReference>
<reference evidence="4 5" key="1">
    <citation type="submission" date="2023-03" db="EMBL/GenBank/DDBJ databases">
        <title>Description of Hydrogenimonas sp. ISO32.</title>
        <authorList>
            <person name="Mino S."/>
            <person name="Fukazawa S."/>
            <person name="Sawabe T."/>
        </authorList>
    </citation>
    <scope>NUCLEOTIDE SEQUENCE [LARGE SCALE GENOMIC DNA]</scope>
    <source>
        <strain evidence="4 5">ISO32</strain>
    </source>
</reference>
<gene>
    <name evidence="4" type="primary">cbf2</name>
    <name evidence="4" type="ORF">HCR_20880</name>
</gene>
<proteinExistence type="predicted"/>
<evidence type="ECO:0000313" key="4">
    <source>
        <dbReference type="EMBL" id="BDY13776.1"/>
    </source>
</evidence>
<protein>
    <submittedName>
        <fullName evidence="4">Peptidyl-prolyl cis-trans isomerase Cbf2</fullName>
    </submittedName>
</protein>
<evidence type="ECO:0000256" key="1">
    <source>
        <dbReference type="PROSITE-ProRule" id="PRU00278"/>
    </source>
</evidence>
<dbReference type="InterPro" id="IPR046357">
    <property type="entry name" value="PPIase_dom_sf"/>
</dbReference>
<dbReference type="RefSeq" id="WP_286336719.1">
    <property type="nucleotide sequence ID" value="NZ_AP027370.1"/>
</dbReference>
<dbReference type="SUPFAM" id="SSF109998">
    <property type="entry name" value="Triger factor/SurA peptide-binding domain-like"/>
    <property type="match status" value="1"/>
</dbReference>
<feature type="signal peptide" evidence="2">
    <location>
        <begin position="1"/>
        <end position="25"/>
    </location>
</feature>
<name>A0ABN6WX10_9BACT</name>
<keyword evidence="5" id="KW-1185">Reference proteome</keyword>
<evidence type="ECO:0000256" key="2">
    <source>
        <dbReference type="SAM" id="SignalP"/>
    </source>
</evidence>
<dbReference type="GO" id="GO:0016853">
    <property type="term" value="F:isomerase activity"/>
    <property type="evidence" value="ECO:0007669"/>
    <property type="project" value="UniProtKB-KW"/>
</dbReference>
<feature type="chain" id="PRO_5047516604" evidence="2">
    <location>
        <begin position="26"/>
        <end position="272"/>
    </location>
</feature>
<dbReference type="InterPro" id="IPR050245">
    <property type="entry name" value="PrsA_foldase"/>
</dbReference>
<keyword evidence="1 4" id="KW-0413">Isomerase</keyword>
<dbReference type="EMBL" id="AP027370">
    <property type="protein sequence ID" value="BDY13776.1"/>
    <property type="molecule type" value="Genomic_DNA"/>
</dbReference>
<feature type="domain" description="PpiC" evidence="3">
    <location>
        <begin position="131"/>
        <end position="227"/>
    </location>
</feature>
<dbReference type="PANTHER" id="PTHR47245">
    <property type="entry name" value="PEPTIDYLPROLYL ISOMERASE"/>
    <property type="match status" value="1"/>
</dbReference>
<accession>A0ABN6WX10</accession>
<evidence type="ECO:0000313" key="5">
    <source>
        <dbReference type="Proteomes" id="UP001321445"/>
    </source>
</evidence>
<dbReference type="Gene3D" id="6.10.140.970">
    <property type="match status" value="1"/>
</dbReference>
<sequence>MKKLIMAGLSAATLALSLPASDVLATVNSHKITKEDVQSVLNAMGARTSYDALPDDVKKKVLDQVIEQQLLQEKALASGIEKDKEYKEALEKLKKKLALDIWMKKQLDTIEVSDAEAKKAYEEHKNAFQRPETVHARHILVKTEAEAKQIIEELKKTPKSKLKTKFEELAKAKSTGPSAPRGGDLGTFGRGQMVKPFSDAAFALKAGEFTQTPVKTQFGYHVIYVEEKHPAQTVPFDEVKERIKQNLKMEKFKENIKKIAQELRTKAKIKYQ</sequence>
<dbReference type="Proteomes" id="UP001321445">
    <property type="component" value="Chromosome"/>
</dbReference>
<evidence type="ECO:0000259" key="3">
    <source>
        <dbReference type="PROSITE" id="PS50198"/>
    </source>
</evidence>
<dbReference type="PANTHER" id="PTHR47245:SF2">
    <property type="entry name" value="PEPTIDYL-PROLYL CIS-TRANS ISOMERASE HP_0175-RELATED"/>
    <property type="match status" value="1"/>
</dbReference>
<dbReference type="PROSITE" id="PS50198">
    <property type="entry name" value="PPIC_PPIASE_2"/>
    <property type="match status" value="1"/>
</dbReference>
<dbReference type="Pfam" id="PF13145">
    <property type="entry name" value="Rotamase_2"/>
    <property type="match status" value="1"/>
</dbReference>
<dbReference type="InterPro" id="IPR027304">
    <property type="entry name" value="Trigger_fact/SurA_dom_sf"/>
</dbReference>
<dbReference type="Gene3D" id="3.10.50.40">
    <property type="match status" value="1"/>
</dbReference>
<organism evidence="4 5">
    <name type="scientific">Hydrogenimonas cancrithermarum</name>
    <dbReference type="NCBI Taxonomy" id="2993563"/>
    <lineage>
        <taxon>Bacteria</taxon>
        <taxon>Pseudomonadati</taxon>
        <taxon>Campylobacterota</taxon>
        <taxon>Epsilonproteobacteria</taxon>
        <taxon>Campylobacterales</taxon>
        <taxon>Hydrogenimonadaceae</taxon>
        <taxon>Hydrogenimonas</taxon>
    </lineage>
</organism>
<keyword evidence="2" id="KW-0732">Signal</keyword>
<dbReference type="SUPFAM" id="SSF54534">
    <property type="entry name" value="FKBP-like"/>
    <property type="match status" value="1"/>
</dbReference>
<keyword evidence="1" id="KW-0697">Rotamase</keyword>
<dbReference type="InterPro" id="IPR023058">
    <property type="entry name" value="PPIase_PpiC_CS"/>
</dbReference>
<dbReference type="InterPro" id="IPR000297">
    <property type="entry name" value="PPIase_PpiC"/>
</dbReference>